<gene>
    <name evidence="2" type="ORF">BEI59_22500</name>
</gene>
<dbReference type="EMBL" id="MEHA01000019">
    <property type="protein sequence ID" value="ODR47787.1"/>
    <property type="molecule type" value="Genomic_DNA"/>
</dbReference>
<protein>
    <submittedName>
        <fullName evidence="2">Uncharacterized protein</fullName>
    </submittedName>
</protein>
<proteinExistence type="predicted"/>
<evidence type="ECO:0000256" key="1">
    <source>
        <dbReference type="SAM" id="MobiDB-lite"/>
    </source>
</evidence>
<evidence type="ECO:0000313" key="3">
    <source>
        <dbReference type="Proteomes" id="UP000094271"/>
    </source>
</evidence>
<sequence length="73" mass="8925">MRCSGGYRENAAGQEDREARRIQREHRRHTLITDRTRKAFGSFFYVQKVEIRRGYNINKWGKIHKLKKTTYFY</sequence>
<name>A0A1E3UCZ8_9FIRM</name>
<evidence type="ECO:0000313" key="2">
    <source>
        <dbReference type="EMBL" id="ODR47787.1"/>
    </source>
</evidence>
<accession>A0A1E3UCZ8</accession>
<organism evidence="2 3">
    <name type="scientific">Eisenbergiella tayi</name>
    <dbReference type="NCBI Taxonomy" id="1432052"/>
    <lineage>
        <taxon>Bacteria</taxon>
        <taxon>Bacillati</taxon>
        <taxon>Bacillota</taxon>
        <taxon>Clostridia</taxon>
        <taxon>Lachnospirales</taxon>
        <taxon>Lachnospiraceae</taxon>
        <taxon>Eisenbergiella</taxon>
    </lineage>
</organism>
<feature type="region of interest" description="Disordered" evidence="1">
    <location>
        <begin position="1"/>
        <end position="27"/>
    </location>
</feature>
<comment type="caution">
    <text evidence="2">The sequence shown here is derived from an EMBL/GenBank/DDBJ whole genome shotgun (WGS) entry which is preliminary data.</text>
</comment>
<dbReference type="Proteomes" id="UP000094271">
    <property type="component" value="Unassembled WGS sequence"/>
</dbReference>
<dbReference type="AlphaFoldDB" id="A0A1E3UCZ8"/>
<reference evidence="2 3" key="1">
    <citation type="submission" date="2016-08" db="EMBL/GenBank/DDBJ databases">
        <authorList>
            <person name="Seilhamer J.J."/>
        </authorList>
    </citation>
    <scope>NUCLEOTIDE SEQUENCE [LARGE SCALE GENOMIC DNA]</scope>
    <source>
        <strain evidence="2 3">NML150140-1</strain>
    </source>
</reference>